<keyword evidence="1" id="KW-1133">Transmembrane helix</keyword>
<reference evidence="2" key="1">
    <citation type="submission" date="2007-07" db="EMBL/GenBank/DDBJ databases">
        <title>PCAP assembly of the Caenorhabditis remanei genome.</title>
        <authorList>
            <consortium name="The Caenorhabditis remanei Sequencing Consortium"/>
            <person name="Wilson R.K."/>
        </authorList>
    </citation>
    <scope>NUCLEOTIDE SEQUENCE [LARGE SCALE GENOMIC DNA]</scope>
    <source>
        <strain evidence="2">PB4641</strain>
    </source>
</reference>
<sequence>MSFIHNPVRLCGFPPISTGIKKLSLTFGLTILLSTLMLMIYMVYLVRYNVRTIIRWSGVPVVGDQASISTEEISSTTKGRWSLAASWLIPDLTLFLKQLKLLCPEIERLRRDTLQLSTTNFNTIVSFLYLFSQGFHIYLKHYKPIIGEPLPCDHLSSFIYFPLTSKFSFLIRDVFPEECSLIFIFIFICWVNYYSNSVEDPSRSTKTFIVHLLRKVTIPYFLFLIFYPLYIRDIELQQPRAMEDVEEDVEENEYRREYGPWRRRG</sequence>
<name>E3N531_CAERE</name>
<evidence type="ECO:0000256" key="1">
    <source>
        <dbReference type="SAM" id="Phobius"/>
    </source>
</evidence>
<dbReference type="InParanoid" id="E3N531"/>
<gene>
    <name evidence="2" type="ORF">CRE_19342</name>
</gene>
<dbReference type="Proteomes" id="UP000008281">
    <property type="component" value="Unassembled WGS sequence"/>
</dbReference>
<dbReference type="EMBL" id="DS268530">
    <property type="protein sequence ID" value="EFO86980.1"/>
    <property type="molecule type" value="Genomic_DNA"/>
</dbReference>
<feature type="transmembrane region" description="Helical" evidence="1">
    <location>
        <begin position="208"/>
        <end position="230"/>
    </location>
</feature>
<dbReference type="AlphaFoldDB" id="E3N531"/>
<organism evidence="3">
    <name type="scientific">Caenorhabditis remanei</name>
    <name type="common">Caenorhabditis vulgaris</name>
    <dbReference type="NCBI Taxonomy" id="31234"/>
    <lineage>
        <taxon>Eukaryota</taxon>
        <taxon>Metazoa</taxon>
        <taxon>Ecdysozoa</taxon>
        <taxon>Nematoda</taxon>
        <taxon>Chromadorea</taxon>
        <taxon>Rhabditida</taxon>
        <taxon>Rhabditina</taxon>
        <taxon>Rhabditomorpha</taxon>
        <taxon>Rhabditoidea</taxon>
        <taxon>Rhabditidae</taxon>
        <taxon>Peloderinae</taxon>
        <taxon>Caenorhabditis</taxon>
    </lineage>
</organism>
<accession>E3N531</accession>
<feature type="transmembrane region" description="Helical" evidence="1">
    <location>
        <begin position="23"/>
        <end position="46"/>
    </location>
</feature>
<proteinExistence type="predicted"/>
<feature type="transmembrane region" description="Helical" evidence="1">
    <location>
        <begin position="179"/>
        <end position="196"/>
    </location>
</feature>
<dbReference type="HOGENOM" id="CLU_1050673_0_0_1"/>
<keyword evidence="1" id="KW-0472">Membrane</keyword>
<keyword evidence="3" id="KW-1185">Reference proteome</keyword>
<evidence type="ECO:0000313" key="2">
    <source>
        <dbReference type="EMBL" id="EFO86980.1"/>
    </source>
</evidence>
<evidence type="ECO:0000313" key="3">
    <source>
        <dbReference type="Proteomes" id="UP000008281"/>
    </source>
</evidence>
<protein>
    <submittedName>
        <fullName evidence="2">Uncharacterized protein</fullName>
    </submittedName>
</protein>
<keyword evidence="1" id="KW-0812">Transmembrane</keyword>